<evidence type="ECO:0000313" key="3">
    <source>
        <dbReference type="Proteomes" id="UP000799428"/>
    </source>
</evidence>
<dbReference type="OrthoDB" id="2135053at2759"/>
<evidence type="ECO:0008006" key="4">
    <source>
        <dbReference type="Google" id="ProtNLM"/>
    </source>
</evidence>
<dbReference type="PANTHER" id="PTHR41805">
    <property type="entry name" value="EXPRESSED PROTEIN"/>
    <property type="match status" value="1"/>
</dbReference>
<sequence length="258" mass="29427">MARFESQLCTTLHNPSTLRPALHMTGCCSPRSSRWRQATSTQKSSLDTKPHSNQTMSSTKRSRQDDTARPAKKQKKGFSVGPANLPDGTYKRKVQKIKKDLIHKAKVKKQYAKIKGKEEATAHKSVYDREHEANPDVTPPEPILAATQELHPDRLKMLDEPEPVRPAFTSSTERRQKRARPQPFQQETALARKKKEEAEARQKAREESSHQRDTKLAERERFRKMMAKARSGGPNGERKLGRESVVLLEKVKRMVGKT</sequence>
<feature type="compositionally biased region" description="Basic and acidic residues" evidence="1">
    <location>
        <begin position="194"/>
        <end position="223"/>
    </location>
</feature>
<reference evidence="2" key="1">
    <citation type="journal article" date="2020" name="Stud. Mycol.">
        <title>101 Dothideomycetes genomes: a test case for predicting lifestyles and emergence of pathogens.</title>
        <authorList>
            <person name="Haridas S."/>
            <person name="Albert R."/>
            <person name="Binder M."/>
            <person name="Bloem J."/>
            <person name="Labutti K."/>
            <person name="Salamov A."/>
            <person name="Andreopoulos B."/>
            <person name="Baker S."/>
            <person name="Barry K."/>
            <person name="Bills G."/>
            <person name="Bluhm B."/>
            <person name="Cannon C."/>
            <person name="Castanera R."/>
            <person name="Culley D."/>
            <person name="Daum C."/>
            <person name="Ezra D."/>
            <person name="Gonzalez J."/>
            <person name="Henrissat B."/>
            <person name="Kuo A."/>
            <person name="Liang C."/>
            <person name="Lipzen A."/>
            <person name="Lutzoni F."/>
            <person name="Magnuson J."/>
            <person name="Mondo S."/>
            <person name="Nolan M."/>
            <person name="Ohm R."/>
            <person name="Pangilinan J."/>
            <person name="Park H.-J."/>
            <person name="Ramirez L."/>
            <person name="Alfaro M."/>
            <person name="Sun H."/>
            <person name="Tritt A."/>
            <person name="Yoshinaga Y."/>
            <person name="Zwiers L.-H."/>
            <person name="Turgeon B."/>
            <person name="Goodwin S."/>
            <person name="Spatafora J."/>
            <person name="Crous P."/>
            <person name="Grigoriev I."/>
        </authorList>
    </citation>
    <scope>NUCLEOTIDE SEQUENCE</scope>
    <source>
        <strain evidence="2">CBS 279.74</strain>
    </source>
</reference>
<evidence type="ECO:0000256" key="1">
    <source>
        <dbReference type="SAM" id="MobiDB-lite"/>
    </source>
</evidence>
<keyword evidence="3" id="KW-1185">Reference proteome</keyword>
<organism evidence="2 3">
    <name type="scientific">Pleomassaria siparia CBS 279.74</name>
    <dbReference type="NCBI Taxonomy" id="1314801"/>
    <lineage>
        <taxon>Eukaryota</taxon>
        <taxon>Fungi</taxon>
        <taxon>Dikarya</taxon>
        <taxon>Ascomycota</taxon>
        <taxon>Pezizomycotina</taxon>
        <taxon>Dothideomycetes</taxon>
        <taxon>Pleosporomycetidae</taxon>
        <taxon>Pleosporales</taxon>
        <taxon>Pleomassariaceae</taxon>
        <taxon>Pleomassaria</taxon>
    </lineage>
</organism>
<name>A0A6G1KJX1_9PLEO</name>
<protein>
    <recommendedName>
        <fullName evidence="4">rRNA-processing protein FYV7</fullName>
    </recommendedName>
</protein>
<accession>A0A6G1KJX1</accession>
<dbReference type="EMBL" id="MU005765">
    <property type="protein sequence ID" value="KAF2713139.1"/>
    <property type="molecule type" value="Genomic_DNA"/>
</dbReference>
<evidence type="ECO:0000313" key="2">
    <source>
        <dbReference type="EMBL" id="KAF2713139.1"/>
    </source>
</evidence>
<feature type="region of interest" description="Disordered" evidence="1">
    <location>
        <begin position="158"/>
        <end position="241"/>
    </location>
</feature>
<proteinExistence type="predicted"/>
<dbReference type="PANTHER" id="PTHR41805:SF1">
    <property type="entry name" value="RRNA-PROCESSING PROTEIN FYV7"/>
    <property type="match status" value="1"/>
</dbReference>
<feature type="region of interest" description="Disordered" evidence="1">
    <location>
        <begin position="28"/>
        <end position="92"/>
    </location>
</feature>
<gene>
    <name evidence="2" type="ORF">K504DRAFT_461720</name>
</gene>
<feature type="compositionally biased region" description="Polar residues" evidence="1">
    <location>
        <begin position="30"/>
        <end position="59"/>
    </location>
</feature>
<dbReference type="Proteomes" id="UP000799428">
    <property type="component" value="Unassembled WGS sequence"/>
</dbReference>
<feature type="region of interest" description="Disordered" evidence="1">
    <location>
        <begin position="113"/>
        <end position="141"/>
    </location>
</feature>
<feature type="compositionally biased region" description="Basic and acidic residues" evidence="1">
    <location>
        <begin position="115"/>
        <end position="134"/>
    </location>
</feature>
<dbReference type="AlphaFoldDB" id="A0A6G1KJX1"/>